<evidence type="ECO:0000313" key="2">
    <source>
        <dbReference type="EMBL" id="KAJ7369542.1"/>
    </source>
</evidence>
<evidence type="ECO:0000313" key="3">
    <source>
        <dbReference type="Proteomes" id="UP001163046"/>
    </source>
</evidence>
<feature type="compositionally biased region" description="Basic residues" evidence="1">
    <location>
        <begin position="102"/>
        <end position="115"/>
    </location>
</feature>
<dbReference type="OrthoDB" id="6019893at2759"/>
<proteinExistence type="predicted"/>
<accession>A0A9W9YU64</accession>
<keyword evidence="3" id="KW-1185">Reference proteome</keyword>
<gene>
    <name evidence="2" type="primary">DENND5B_2</name>
    <name evidence="2" type="ORF">OS493_038186</name>
</gene>
<protein>
    <submittedName>
        <fullName evidence="2">DENN domain-containing protein 5B</fullName>
    </submittedName>
</protein>
<dbReference type="PANTHER" id="PTHR46070">
    <property type="entry name" value="PINSTRIPE, ISOFORM A"/>
    <property type="match status" value="1"/>
</dbReference>
<dbReference type="AlphaFoldDB" id="A0A9W9YU64"/>
<sequence length="356" mass="40349">MFASFIDMKIMGTWEDPDPRLAVFDQRVDSLKRRLGITRSPSYEKCMTLKNAIQVLLRRSNSVDHMATQPHQLHLSDKKVNGSGHFMTLNTEILSDGPNSKSGHHSKVKWRKKSRQQQQSEHIFLNTTQDGKKMRDKLASSLKKYMQETKAKSSQFGDMALESTQTGFIQKLLKECRQKTKKILVQKMGQEAVDLGHSDANVSGVEENTLIASLCDLLERVWSHGLQTREGKSAVWSHLLAFQLECEETVEELPSFSQDTNSLSPLAAAKETDKQSQLRRRCTSPDIANMLQSLQLSQQQPTVSSVLADMRYTLYNRDQCGVFRFSCQIKAICQQGATHLGLEHRQITMSFGQPDE</sequence>
<feature type="region of interest" description="Disordered" evidence="1">
    <location>
        <begin position="92"/>
        <end position="120"/>
    </location>
</feature>
<dbReference type="GO" id="GO:0005085">
    <property type="term" value="F:guanyl-nucleotide exchange factor activity"/>
    <property type="evidence" value="ECO:0007669"/>
    <property type="project" value="InterPro"/>
</dbReference>
<dbReference type="PANTHER" id="PTHR46070:SF1">
    <property type="entry name" value="PINSTRIPE, ISOFORM A"/>
    <property type="match status" value="1"/>
</dbReference>
<dbReference type="InterPro" id="IPR047278">
    <property type="entry name" value="DEN5A/B"/>
</dbReference>
<dbReference type="InterPro" id="IPR037213">
    <property type="entry name" value="Run_dom_sf"/>
</dbReference>
<name>A0A9W9YU64_9CNID</name>
<dbReference type="Proteomes" id="UP001163046">
    <property type="component" value="Unassembled WGS sequence"/>
</dbReference>
<dbReference type="SUPFAM" id="SSF140741">
    <property type="entry name" value="RUN domain-like"/>
    <property type="match status" value="1"/>
</dbReference>
<dbReference type="Gene3D" id="1.20.58.900">
    <property type="match status" value="1"/>
</dbReference>
<dbReference type="EMBL" id="MU826913">
    <property type="protein sequence ID" value="KAJ7369542.1"/>
    <property type="molecule type" value="Genomic_DNA"/>
</dbReference>
<feature type="compositionally biased region" description="Polar residues" evidence="1">
    <location>
        <begin position="92"/>
        <end position="101"/>
    </location>
</feature>
<dbReference type="GO" id="GO:0031267">
    <property type="term" value="F:small GTPase binding"/>
    <property type="evidence" value="ECO:0007669"/>
    <property type="project" value="InterPro"/>
</dbReference>
<evidence type="ECO:0000256" key="1">
    <source>
        <dbReference type="SAM" id="MobiDB-lite"/>
    </source>
</evidence>
<organism evidence="2 3">
    <name type="scientific">Desmophyllum pertusum</name>
    <dbReference type="NCBI Taxonomy" id="174260"/>
    <lineage>
        <taxon>Eukaryota</taxon>
        <taxon>Metazoa</taxon>
        <taxon>Cnidaria</taxon>
        <taxon>Anthozoa</taxon>
        <taxon>Hexacorallia</taxon>
        <taxon>Scleractinia</taxon>
        <taxon>Caryophylliina</taxon>
        <taxon>Caryophylliidae</taxon>
        <taxon>Desmophyllum</taxon>
    </lineage>
</organism>
<comment type="caution">
    <text evidence="2">The sequence shown here is derived from an EMBL/GenBank/DDBJ whole genome shotgun (WGS) entry which is preliminary data.</text>
</comment>
<reference evidence="2" key="1">
    <citation type="submission" date="2023-01" db="EMBL/GenBank/DDBJ databases">
        <title>Genome assembly of the deep-sea coral Lophelia pertusa.</title>
        <authorList>
            <person name="Herrera S."/>
            <person name="Cordes E."/>
        </authorList>
    </citation>
    <scope>NUCLEOTIDE SEQUENCE</scope>
    <source>
        <strain evidence="2">USNM1676648</strain>
        <tissue evidence="2">Polyp</tissue>
    </source>
</reference>